<feature type="compositionally biased region" description="Polar residues" evidence="4">
    <location>
        <begin position="422"/>
        <end position="432"/>
    </location>
</feature>
<evidence type="ECO:0000256" key="3">
    <source>
        <dbReference type="ARBA" id="ARBA00023242"/>
    </source>
</evidence>
<organism evidence="6 7">
    <name type="scientific">Ficus carica</name>
    <name type="common">Common fig</name>
    <dbReference type="NCBI Taxonomy" id="3494"/>
    <lineage>
        <taxon>Eukaryota</taxon>
        <taxon>Viridiplantae</taxon>
        <taxon>Streptophyta</taxon>
        <taxon>Embryophyta</taxon>
        <taxon>Tracheophyta</taxon>
        <taxon>Spermatophyta</taxon>
        <taxon>Magnoliopsida</taxon>
        <taxon>eudicotyledons</taxon>
        <taxon>Gunneridae</taxon>
        <taxon>Pentapetalae</taxon>
        <taxon>rosids</taxon>
        <taxon>fabids</taxon>
        <taxon>Rosales</taxon>
        <taxon>Moraceae</taxon>
        <taxon>Ficeae</taxon>
        <taxon>Ficus</taxon>
    </lineage>
</organism>
<comment type="similarity">
    <text evidence="2">Belongs to the lin-54 family.</text>
</comment>
<dbReference type="PROSITE" id="PS51634">
    <property type="entry name" value="CRC"/>
    <property type="match status" value="1"/>
</dbReference>
<dbReference type="InterPro" id="IPR033467">
    <property type="entry name" value="Tesmin/TSO1-like_CXC"/>
</dbReference>
<feature type="region of interest" description="Disordered" evidence="4">
    <location>
        <begin position="1"/>
        <end position="23"/>
    </location>
</feature>
<feature type="domain" description="CRC" evidence="5">
    <location>
        <begin position="272"/>
        <end position="380"/>
    </location>
</feature>
<dbReference type="Proteomes" id="UP001187192">
    <property type="component" value="Unassembled WGS sequence"/>
</dbReference>
<dbReference type="AlphaFoldDB" id="A0AA87ZQD8"/>
<feature type="compositionally biased region" description="Basic and acidic residues" evidence="4">
    <location>
        <begin position="257"/>
        <end position="272"/>
    </location>
</feature>
<evidence type="ECO:0000256" key="2">
    <source>
        <dbReference type="ARBA" id="ARBA00007267"/>
    </source>
</evidence>
<dbReference type="PANTHER" id="PTHR46159:SF6">
    <property type="entry name" value="OS12G0605300 PROTEIN"/>
    <property type="match status" value="1"/>
</dbReference>
<dbReference type="PANTHER" id="PTHR46159">
    <property type="entry name" value="PROTEIN TESMIN/TSO1-LIKE CXC 2"/>
    <property type="match status" value="1"/>
</dbReference>
<proteinExistence type="inferred from homology"/>
<gene>
    <name evidence="6" type="ORF">TIFTF001_044547</name>
</gene>
<evidence type="ECO:0000259" key="5">
    <source>
        <dbReference type="PROSITE" id="PS51634"/>
    </source>
</evidence>
<dbReference type="InterPro" id="IPR044522">
    <property type="entry name" value="TSO1-like"/>
</dbReference>
<dbReference type="GO" id="GO:0003700">
    <property type="term" value="F:DNA-binding transcription factor activity"/>
    <property type="evidence" value="ECO:0007669"/>
    <property type="project" value="InterPro"/>
</dbReference>
<dbReference type="InterPro" id="IPR005172">
    <property type="entry name" value="CRC"/>
</dbReference>
<feature type="region of interest" description="Disordered" evidence="4">
    <location>
        <begin position="238"/>
        <end position="276"/>
    </location>
</feature>
<evidence type="ECO:0000313" key="6">
    <source>
        <dbReference type="EMBL" id="GMN31078.1"/>
    </source>
</evidence>
<comment type="subcellular location">
    <subcellularLocation>
        <location evidence="1">Nucleus</location>
    </subcellularLocation>
</comment>
<name>A0AA87ZQD8_FICCA</name>
<dbReference type="EMBL" id="BTGU01003360">
    <property type="protein sequence ID" value="GMN31078.1"/>
    <property type="molecule type" value="Genomic_DNA"/>
</dbReference>
<reference evidence="6" key="1">
    <citation type="submission" date="2023-07" db="EMBL/GenBank/DDBJ databases">
        <title>draft genome sequence of fig (Ficus carica).</title>
        <authorList>
            <person name="Takahashi T."/>
            <person name="Nishimura K."/>
        </authorList>
    </citation>
    <scope>NUCLEOTIDE SEQUENCE</scope>
</reference>
<comment type="caution">
    <text evidence="6">The sequence shown here is derived from an EMBL/GenBank/DDBJ whole genome shotgun (WGS) entry which is preliminary data.</text>
</comment>
<protein>
    <recommendedName>
        <fullName evidence="5">CRC domain-containing protein</fullName>
    </recommendedName>
</protein>
<evidence type="ECO:0000313" key="7">
    <source>
        <dbReference type="Proteomes" id="UP001187192"/>
    </source>
</evidence>
<dbReference type="SMART" id="SM01114">
    <property type="entry name" value="CXC"/>
    <property type="match status" value="1"/>
</dbReference>
<feature type="region of interest" description="Disordered" evidence="4">
    <location>
        <begin position="392"/>
        <end position="432"/>
    </location>
</feature>
<dbReference type="Pfam" id="PF03638">
    <property type="entry name" value="TCR"/>
    <property type="match status" value="1"/>
</dbReference>
<feature type="compositionally biased region" description="Pro residues" evidence="4">
    <location>
        <begin position="1"/>
        <end position="18"/>
    </location>
</feature>
<accession>A0AA87ZQD8</accession>
<evidence type="ECO:0000256" key="4">
    <source>
        <dbReference type="SAM" id="MobiDB-lite"/>
    </source>
</evidence>
<dbReference type="GO" id="GO:0005634">
    <property type="term" value="C:nucleus"/>
    <property type="evidence" value="ECO:0007669"/>
    <property type="project" value="UniProtKB-SubCell"/>
</dbReference>
<feature type="compositionally biased region" description="Polar residues" evidence="4">
    <location>
        <begin position="324"/>
        <end position="336"/>
    </location>
</feature>
<keyword evidence="3" id="KW-0539">Nucleus</keyword>
<evidence type="ECO:0000256" key="1">
    <source>
        <dbReference type="ARBA" id="ARBA00004123"/>
    </source>
</evidence>
<keyword evidence="7" id="KW-1185">Reference proteome</keyword>
<feature type="compositionally biased region" description="Polar residues" evidence="4">
    <location>
        <begin position="392"/>
        <end position="413"/>
    </location>
</feature>
<feature type="region of interest" description="Disordered" evidence="4">
    <location>
        <begin position="318"/>
        <end position="342"/>
    </location>
</feature>
<sequence>MGPPPPPPPPPPRRPAPSNPAFGYNNYNNQFNDSSYPSDYDPNWTGSDFLPFASPELINSVILHRGGNVRSEYQSQFGSRIRNVNHVPTPAEQQETFLPHHGTCRSLQFRTVSSPYFESTQTPMLTTDNNTNIRASWSSFTQSNLGSNCSMNQMAANNLQMNQVSQERKPIHERNNDLLNLETSSIFAVAGETCPLPNNYYSESRSLVLASSSTSHAIDNLEHISGFMQVSPSEQQIVSYDGDTSPLPDANGVENTGSRRSERQMTSEKDGSNKGCSCKNSQCLKLTNNNASHHWQVRNARQKVQSRNPLAFAPKVIHEGAKSPANSTEDGTPSSSARHRTGCNCKGSKCLKKYCECFKGKAGCSYECRLMYNTARNGDNPSNASMVSTREIHSNCNNGNDNTLESSSGASSPNPVPEAHTRTSSSFPPHAL</sequence>